<proteinExistence type="predicted"/>
<evidence type="ECO:0000313" key="1">
    <source>
        <dbReference type="EMBL" id="CAG4947638.1"/>
    </source>
</evidence>
<gene>
    <name evidence="1" type="ORF">PAPOLLO_LOCUS3662</name>
</gene>
<accession>A0A8S3WAB1</accession>
<organism evidence="1 2">
    <name type="scientific">Parnassius apollo</name>
    <name type="common">Apollo butterfly</name>
    <name type="synonym">Papilio apollo</name>
    <dbReference type="NCBI Taxonomy" id="110799"/>
    <lineage>
        <taxon>Eukaryota</taxon>
        <taxon>Metazoa</taxon>
        <taxon>Ecdysozoa</taxon>
        <taxon>Arthropoda</taxon>
        <taxon>Hexapoda</taxon>
        <taxon>Insecta</taxon>
        <taxon>Pterygota</taxon>
        <taxon>Neoptera</taxon>
        <taxon>Endopterygota</taxon>
        <taxon>Lepidoptera</taxon>
        <taxon>Glossata</taxon>
        <taxon>Ditrysia</taxon>
        <taxon>Papilionoidea</taxon>
        <taxon>Papilionidae</taxon>
        <taxon>Parnassiinae</taxon>
        <taxon>Parnassini</taxon>
        <taxon>Parnassius</taxon>
        <taxon>Parnassius</taxon>
    </lineage>
</organism>
<name>A0A8S3WAB1_PARAO</name>
<dbReference type="AlphaFoldDB" id="A0A8S3WAB1"/>
<reference evidence="1" key="1">
    <citation type="submission" date="2021-04" db="EMBL/GenBank/DDBJ databases">
        <authorList>
            <person name="Tunstrom K."/>
        </authorList>
    </citation>
    <scope>NUCLEOTIDE SEQUENCE</scope>
</reference>
<comment type="caution">
    <text evidence="1">The sequence shown here is derived from an EMBL/GenBank/DDBJ whole genome shotgun (WGS) entry which is preliminary data.</text>
</comment>
<dbReference type="Proteomes" id="UP000691718">
    <property type="component" value="Unassembled WGS sequence"/>
</dbReference>
<keyword evidence="2" id="KW-1185">Reference proteome</keyword>
<protein>
    <submittedName>
        <fullName evidence="1">(apollo) hypothetical protein</fullName>
    </submittedName>
</protein>
<dbReference type="EMBL" id="CAJQZP010000212">
    <property type="protein sequence ID" value="CAG4947638.1"/>
    <property type="molecule type" value="Genomic_DNA"/>
</dbReference>
<sequence>MPRKSFKIKPGVRKYGTKSNYTPEFWKRHLVKFGQRGEEGDGNELKSQNIGGHAKFVVKAMIHRPPSPEIAEDLYMLDIGDNLSVLQEQEVEPPVITIRGDFTIGVSEEQIL</sequence>
<evidence type="ECO:0000313" key="2">
    <source>
        <dbReference type="Proteomes" id="UP000691718"/>
    </source>
</evidence>